<gene>
    <name evidence="3" type="ORF">G8E00_02575</name>
</gene>
<feature type="transmembrane region" description="Helical" evidence="1">
    <location>
        <begin position="114"/>
        <end position="132"/>
    </location>
</feature>
<accession>A0A6G8RSQ3</accession>
<feature type="transmembrane region" description="Helical" evidence="1">
    <location>
        <begin position="37"/>
        <end position="58"/>
    </location>
</feature>
<dbReference type="AlphaFoldDB" id="A0A6G8RSQ3"/>
<feature type="transmembrane region" description="Helical" evidence="1">
    <location>
        <begin position="144"/>
        <end position="165"/>
    </location>
</feature>
<dbReference type="RefSeq" id="WP_166221782.1">
    <property type="nucleotide sequence ID" value="NZ_CP049801.1"/>
</dbReference>
<feature type="signal peptide" evidence="2">
    <location>
        <begin position="1"/>
        <end position="21"/>
    </location>
</feature>
<keyword evidence="2" id="KW-0732">Signal</keyword>
<dbReference type="PIRSF" id="PIRSF016919">
    <property type="entry name" value="HupE_UreJ"/>
    <property type="match status" value="1"/>
</dbReference>
<evidence type="ECO:0000256" key="2">
    <source>
        <dbReference type="SAM" id="SignalP"/>
    </source>
</evidence>
<keyword evidence="1" id="KW-1133">Transmembrane helix</keyword>
<dbReference type="Pfam" id="PF04955">
    <property type="entry name" value="HupE_UreJ"/>
    <property type="match status" value="1"/>
</dbReference>
<dbReference type="KEGG" id="asha:G8E00_02575"/>
<keyword evidence="1" id="KW-0472">Membrane</keyword>
<feature type="transmembrane region" description="Helical" evidence="1">
    <location>
        <begin position="65"/>
        <end position="83"/>
    </location>
</feature>
<reference evidence="3 4" key="1">
    <citation type="submission" date="2020-03" db="EMBL/GenBank/DDBJ databases">
        <authorList>
            <person name="Zhu W."/>
        </authorList>
    </citation>
    <scope>NUCLEOTIDE SEQUENCE [LARGE SCALE GENOMIC DNA]</scope>
    <source>
        <strain evidence="3 4">323-1</strain>
    </source>
</reference>
<evidence type="ECO:0000313" key="4">
    <source>
        <dbReference type="Proteomes" id="UP000502297"/>
    </source>
</evidence>
<evidence type="ECO:0000256" key="1">
    <source>
        <dbReference type="SAM" id="Phobius"/>
    </source>
</evidence>
<sequence>MQIMKKIALALLGLVPMFAMAHPGHHHHDANFWTGFIHPFTGLDHLMMAISFGVLMWSVAKQWKLIGALGLVTALVAGFALGAQNLLPTVVAEYGIIASLLLLAVALWTKSNQILPVAATLLATFHGVAHGTELAMNGNVAVQILGMISAMSIIYVVGLGLGAFIQRYVPNGKKIIGALAAIVAVIGLA</sequence>
<keyword evidence="1" id="KW-0812">Transmembrane</keyword>
<name>A0A6G8RSQ3_9GAMM</name>
<proteinExistence type="predicted"/>
<feature type="chain" id="PRO_5026249010" evidence="2">
    <location>
        <begin position="22"/>
        <end position="189"/>
    </location>
</feature>
<protein>
    <submittedName>
        <fullName evidence="3">HupE/UreJ family protein</fullName>
    </submittedName>
</protein>
<keyword evidence="4" id="KW-1185">Reference proteome</keyword>
<feature type="transmembrane region" description="Helical" evidence="1">
    <location>
        <begin position="89"/>
        <end position="107"/>
    </location>
</feature>
<dbReference type="EMBL" id="CP049801">
    <property type="protein sequence ID" value="QIO04931.1"/>
    <property type="molecule type" value="Genomic_DNA"/>
</dbReference>
<organism evidence="3 4">
    <name type="scientific">Acinetobacter shaoyimingii</name>
    <dbReference type="NCBI Taxonomy" id="2715164"/>
    <lineage>
        <taxon>Bacteria</taxon>
        <taxon>Pseudomonadati</taxon>
        <taxon>Pseudomonadota</taxon>
        <taxon>Gammaproteobacteria</taxon>
        <taxon>Moraxellales</taxon>
        <taxon>Moraxellaceae</taxon>
        <taxon>Acinetobacter</taxon>
    </lineage>
</organism>
<dbReference type="Proteomes" id="UP000502297">
    <property type="component" value="Chromosome"/>
</dbReference>
<dbReference type="InterPro" id="IPR007038">
    <property type="entry name" value="HupE_UreJ"/>
</dbReference>
<evidence type="ECO:0000313" key="3">
    <source>
        <dbReference type="EMBL" id="QIO04931.1"/>
    </source>
</evidence>